<dbReference type="PROSITE" id="PS51352">
    <property type="entry name" value="THIOREDOXIN_2"/>
    <property type="match status" value="1"/>
</dbReference>
<evidence type="ECO:0000313" key="6">
    <source>
        <dbReference type="EMBL" id="QIK51044.1"/>
    </source>
</evidence>
<keyword evidence="7" id="KW-1185">Reference proteome</keyword>
<dbReference type="RefSeq" id="WP_166062088.1">
    <property type="nucleotide sequence ID" value="NZ_CP049889.1"/>
</dbReference>
<dbReference type="InterPro" id="IPR036249">
    <property type="entry name" value="Thioredoxin-like_sf"/>
</dbReference>
<sequence>MEITVKGNPMTVEGQLPAVGEVISAFSLKDMKGNTVSAEELKGKVTILSVFPDINTGVCDQQTRSFNEIASNIEGVRLVSVSRNTIEELNEWCAAKGLDMDMWSDADREFAKAFGIFIPELDKLARSVFVLTEDNEVAYREMLSELTDEPNYEAAVEAAKDLL</sequence>
<dbReference type="InterPro" id="IPR000866">
    <property type="entry name" value="AhpC/TSA"/>
</dbReference>
<reference evidence="6 7" key="1">
    <citation type="journal article" date="2017" name="Int. J. Syst. Evol. Microbiol.">
        <title>Jeotgalibaca porci sp. nov. and Jeotgalibaca arthritidis sp. nov., isolated from pigs, and emended description of the genus Jeotgalibaca.</title>
        <authorList>
            <person name="Zamora L."/>
            <person name="Perez-Sancho M."/>
            <person name="Dominguez L."/>
            <person name="Fernandez-Garayzabal J.F."/>
            <person name="Vela A.I."/>
        </authorList>
    </citation>
    <scope>NUCLEOTIDE SEQUENCE [LARGE SCALE GENOMIC DNA]</scope>
    <source>
        <strain evidence="6 7">CCUG 69148</strain>
    </source>
</reference>
<dbReference type="Pfam" id="PF00578">
    <property type="entry name" value="AhpC-TSA"/>
    <property type="match status" value="1"/>
</dbReference>
<dbReference type="PANTHER" id="PTHR43110">
    <property type="entry name" value="THIOL PEROXIDASE"/>
    <property type="match status" value="1"/>
</dbReference>
<protein>
    <submittedName>
        <fullName evidence="6">Thiol peroxidase</fullName>
        <ecNumber evidence="6">1.11.1.-</ecNumber>
    </submittedName>
</protein>
<keyword evidence="3" id="KW-1015">Disulfide bond</keyword>
<dbReference type="AlphaFoldDB" id="A0A6G7WFJ2"/>
<dbReference type="Gene3D" id="3.40.30.10">
    <property type="entry name" value="Glutaredoxin"/>
    <property type="match status" value="1"/>
</dbReference>
<dbReference type="NCBIfam" id="NF001808">
    <property type="entry name" value="PRK00522.1"/>
    <property type="match status" value="1"/>
</dbReference>
<evidence type="ECO:0000313" key="7">
    <source>
        <dbReference type="Proteomes" id="UP000501830"/>
    </source>
</evidence>
<evidence type="ECO:0000256" key="2">
    <source>
        <dbReference type="ARBA" id="ARBA00022862"/>
    </source>
</evidence>
<evidence type="ECO:0000256" key="3">
    <source>
        <dbReference type="ARBA" id="ARBA00023157"/>
    </source>
</evidence>
<feature type="domain" description="Thioredoxin" evidence="5">
    <location>
        <begin position="17"/>
        <end position="163"/>
    </location>
</feature>
<dbReference type="KEGG" id="jpo:G7058_02630"/>
<dbReference type="EC" id="1.11.1.-" evidence="6"/>
<dbReference type="InterPro" id="IPR002065">
    <property type="entry name" value="TPX"/>
</dbReference>
<evidence type="ECO:0000256" key="4">
    <source>
        <dbReference type="ARBA" id="ARBA00023284"/>
    </source>
</evidence>
<accession>A0A6G7WFJ2</accession>
<keyword evidence="1 6" id="KW-0575">Peroxidase</keyword>
<dbReference type="InterPro" id="IPR050455">
    <property type="entry name" value="Tpx_Peroxidase_subfamily"/>
</dbReference>
<keyword evidence="2" id="KW-0049">Antioxidant</keyword>
<keyword evidence="4" id="KW-0676">Redox-active center</keyword>
<dbReference type="EMBL" id="CP049889">
    <property type="protein sequence ID" value="QIK51044.1"/>
    <property type="molecule type" value="Genomic_DNA"/>
</dbReference>
<evidence type="ECO:0000259" key="5">
    <source>
        <dbReference type="PROSITE" id="PS51352"/>
    </source>
</evidence>
<dbReference type="PANTHER" id="PTHR43110:SF1">
    <property type="entry name" value="THIOL PEROXIDASE"/>
    <property type="match status" value="1"/>
</dbReference>
<keyword evidence="6" id="KW-0560">Oxidoreductase</keyword>
<dbReference type="SUPFAM" id="SSF52833">
    <property type="entry name" value="Thioredoxin-like"/>
    <property type="match status" value="1"/>
</dbReference>
<gene>
    <name evidence="6" type="primary">tpx</name>
    <name evidence="6" type="ORF">G7058_02630</name>
</gene>
<dbReference type="CDD" id="cd03014">
    <property type="entry name" value="PRX_Atyp2cys"/>
    <property type="match status" value="1"/>
</dbReference>
<name>A0A6G7WFJ2_9LACT</name>
<dbReference type="GO" id="GO:0008379">
    <property type="term" value="F:thioredoxin peroxidase activity"/>
    <property type="evidence" value="ECO:0007669"/>
    <property type="project" value="InterPro"/>
</dbReference>
<proteinExistence type="predicted"/>
<evidence type="ECO:0000256" key="1">
    <source>
        <dbReference type="ARBA" id="ARBA00022559"/>
    </source>
</evidence>
<organism evidence="6 7">
    <name type="scientific">Jeotgalibaca porci</name>
    <dbReference type="NCBI Taxonomy" id="1868793"/>
    <lineage>
        <taxon>Bacteria</taxon>
        <taxon>Bacillati</taxon>
        <taxon>Bacillota</taxon>
        <taxon>Bacilli</taxon>
        <taxon>Lactobacillales</taxon>
        <taxon>Carnobacteriaceae</taxon>
        <taxon>Jeotgalibaca</taxon>
    </lineage>
</organism>
<dbReference type="GeneID" id="94552158"/>
<dbReference type="Proteomes" id="UP000501830">
    <property type="component" value="Chromosome"/>
</dbReference>
<dbReference type="InterPro" id="IPR013766">
    <property type="entry name" value="Thioredoxin_domain"/>
</dbReference>